<protein>
    <recommendedName>
        <fullName evidence="5">CUB domain-containing protein</fullName>
    </recommendedName>
</protein>
<feature type="signal peptide" evidence="2">
    <location>
        <begin position="1"/>
        <end position="18"/>
    </location>
</feature>
<proteinExistence type="predicted"/>
<reference evidence="3 4" key="1">
    <citation type="submission" date="2020-04" db="EMBL/GenBank/DDBJ databases">
        <authorList>
            <person name="Laetsch R D."/>
            <person name="Stevens L."/>
            <person name="Kumar S."/>
            <person name="Blaxter L. M."/>
        </authorList>
    </citation>
    <scope>NUCLEOTIDE SEQUENCE [LARGE SCALE GENOMIC DNA]</scope>
</reference>
<keyword evidence="1" id="KW-0472">Membrane</keyword>
<keyword evidence="2" id="KW-0732">Signal</keyword>
<accession>A0A8S1EJ80</accession>
<dbReference type="AlphaFoldDB" id="A0A8S1EJ80"/>
<organism evidence="3 4">
    <name type="scientific">Caenorhabditis bovis</name>
    <dbReference type="NCBI Taxonomy" id="2654633"/>
    <lineage>
        <taxon>Eukaryota</taxon>
        <taxon>Metazoa</taxon>
        <taxon>Ecdysozoa</taxon>
        <taxon>Nematoda</taxon>
        <taxon>Chromadorea</taxon>
        <taxon>Rhabditida</taxon>
        <taxon>Rhabditina</taxon>
        <taxon>Rhabditomorpha</taxon>
        <taxon>Rhabditoidea</taxon>
        <taxon>Rhabditidae</taxon>
        <taxon>Peloderinae</taxon>
        <taxon>Caenorhabditis</taxon>
    </lineage>
</organism>
<evidence type="ECO:0000313" key="3">
    <source>
        <dbReference type="EMBL" id="CAB3401115.1"/>
    </source>
</evidence>
<dbReference type="Proteomes" id="UP000494206">
    <property type="component" value="Unassembled WGS sequence"/>
</dbReference>
<keyword evidence="1" id="KW-0812">Transmembrane</keyword>
<dbReference type="EMBL" id="CADEPM010000002">
    <property type="protein sequence ID" value="CAB3401115.1"/>
    <property type="molecule type" value="Genomic_DNA"/>
</dbReference>
<comment type="caution">
    <text evidence="3">The sequence shown here is derived from an EMBL/GenBank/DDBJ whole genome shotgun (WGS) entry which is preliminary data.</text>
</comment>
<keyword evidence="4" id="KW-1185">Reference proteome</keyword>
<gene>
    <name evidence="3" type="ORF">CBOVIS_LOCUS3911</name>
</gene>
<evidence type="ECO:0008006" key="5">
    <source>
        <dbReference type="Google" id="ProtNLM"/>
    </source>
</evidence>
<keyword evidence="1" id="KW-1133">Transmembrane helix</keyword>
<evidence type="ECO:0000313" key="4">
    <source>
        <dbReference type="Proteomes" id="UP000494206"/>
    </source>
</evidence>
<feature type="chain" id="PRO_5035891119" description="CUB domain-containing protein" evidence="2">
    <location>
        <begin position="19"/>
        <end position="173"/>
    </location>
</feature>
<evidence type="ECO:0000256" key="1">
    <source>
        <dbReference type="SAM" id="Phobius"/>
    </source>
</evidence>
<sequence>MKCLPLLVFTFVITFTNAYNACVACIDPKFYEFEDLLRNTSSRRQYLLPNRVARYYNCGFRVFISSPGTHHDLNYVWGDLKFTDVISDYLFLNFTYTNSSTTDDFLPKGEMLDNVPLAYRPLRAVVFLGILLSTVATILALCHICSKKARIRAIPPPTPRHVYVRTSRNIRIV</sequence>
<evidence type="ECO:0000256" key="2">
    <source>
        <dbReference type="SAM" id="SignalP"/>
    </source>
</evidence>
<name>A0A8S1EJ80_9PELO</name>
<feature type="transmembrane region" description="Helical" evidence="1">
    <location>
        <begin position="124"/>
        <end position="145"/>
    </location>
</feature>